<dbReference type="SUPFAM" id="SSF46565">
    <property type="entry name" value="Chaperone J-domain"/>
    <property type="match status" value="1"/>
</dbReference>
<organism evidence="4 5">
    <name type="scientific">Alsobacter soli</name>
    <dbReference type="NCBI Taxonomy" id="2109933"/>
    <lineage>
        <taxon>Bacteria</taxon>
        <taxon>Pseudomonadati</taxon>
        <taxon>Pseudomonadota</taxon>
        <taxon>Alphaproteobacteria</taxon>
        <taxon>Hyphomicrobiales</taxon>
        <taxon>Alsobacteraceae</taxon>
        <taxon>Alsobacter</taxon>
    </lineage>
</organism>
<dbReference type="CDD" id="cd06257">
    <property type="entry name" value="DnaJ"/>
    <property type="match status" value="1"/>
</dbReference>
<dbReference type="PROSITE" id="PS50076">
    <property type="entry name" value="DNAJ_2"/>
    <property type="match status" value="1"/>
</dbReference>
<feature type="compositionally biased region" description="Basic and acidic residues" evidence="2">
    <location>
        <begin position="9"/>
        <end position="19"/>
    </location>
</feature>
<dbReference type="EMBL" id="PVZS01000010">
    <property type="protein sequence ID" value="PSC04997.1"/>
    <property type="molecule type" value="Genomic_DNA"/>
</dbReference>
<dbReference type="InterPro" id="IPR051938">
    <property type="entry name" value="Apopto_cytoskel_mod"/>
</dbReference>
<gene>
    <name evidence="4" type="ORF">SLNSH_11160</name>
</gene>
<accession>A0A2T1HTM6</accession>
<evidence type="ECO:0000313" key="4">
    <source>
        <dbReference type="EMBL" id="PSC04997.1"/>
    </source>
</evidence>
<dbReference type="Gene3D" id="1.10.287.110">
    <property type="entry name" value="DnaJ domain"/>
    <property type="match status" value="1"/>
</dbReference>
<evidence type="ECO:0000313" key="5">
    <source>
        <dbReference type="Proteomes" id="UP000239772"/>
    </source>
</evidence>
<dbReference type="PRINTS" id="PR00625">
    <property type="entry name" value="JDOMAIN"/>
</dbReference>
<dbReference type="Proteomes" id="UP000239772">
    <property type="component" value="Unassembled WGS sequence"/>
</dbReference>
<keyword evidence="5" id="KW-1185">Reference proteome</keyword>
<dbReference type="AlphaFoldDB" id="A0A2T1HTM6"/>
<dbReference type="InterPro" id="IPR001623">
    <property type="entry name" value="DnaJ_domain"/>
</dbReference>
<sequence>MNLNSPIFDKIRSRPRRAEAAQPKAAGSNGPRCDHPGCQALGEHRAPKGRLHEGEYFRFCMEHVREYNASYNYFAGMSDEAVAKYQKEALVGHRPTWSMGVKNGGAQQASPAGEAEFHYEDPLGVFRAAGFAGRAQAEAPRRPGVGPLARKAYDTLGLDETAEPAAVKARYKELVKQVHPDANGGDRSLEDRLREIINAYNTLKAAGRA</sequence>
<proteinExistence type="predicted"/>
<feature type="domain" description="J" evidence="3">
    <location>
        <begin position="151"/>
        <end position="208"/>
    </location>
</feature>
<feature type="region of interest" description="Disordered" evidence="2">
    <location>
        <begin position="1"/>
        <end position="34"/>
    </location>
</feature>
<name>A0A2T1HTM6_9HYPH</name>
<dbReference type="PANTHER" id="PTHR44145">
    <property type="entry name" value="DNAJ HOMOLOG SUBFAMILY A MEMBER 3, MITOCHONDRIAL"/>
    <property type="match status" value="1"/>
</dbReference>
<dbReference type="Pfam" id="PF00226">
    <property type="entry name" value="DnaJ"/>
    <property type="match status" value="1"/>
</dbReference>
<evidence type="ECO:0000259" key="3">
    <source>
        <dbReference type="PROSITE" id="PS50076"/>
    </source>
</evidence>
<dbReference type="PANTHER" id="PTHR44145:SF3">
    <property type="entry name" value="DNAJ HOMOLOG SUBFAMILY A MEMBER 3, MITOCHONDRIAL"/>
    <property type="match status" value="1"/>
</dbReference>
<dbReference type="RefSeq" id="WP_106337043.1">
    <property type="nucleotide sequence ID" value="NZ_PVZS01000010.1"/>
</dbReference>
<keyword evidence="1" id="KW-0143">Chaperone</keyword>
<evidence type="ECO:0000256" key="1">
    <source>
        <dbReference type="ARBA" id="ARBA00023186"/>
    </source>
</evidence>
<dbReference type="OrthoDB" id="9786294at2"/>
<dbReference type="InterPro" id="IPR036869">
    <property type="entry name" value="J_dom_sf"/>
</dbReference>
<reference evidence="5" key="1">
    <citation type="submission" date="2018-03" db="EMBL/GenBank/DDBJ databases">
        <authorList>
            <person name="Sun L."/>
            <person name="Liu H."/>
            <person name="Chen W."/>
            <person name="Huang K."/>
            <person name="Liu W."/>
            <person name="Gao X."/>
        </authorList>
    </citation>
    <scope>NUCLEOTIDE SEQUENCE [LARGE SCALE GENOMIC DNA]</scope>
    <source>
        <strain evidence="5">SH9</strain>
    </source>
</reference>
<comment type="caution">
    <text evidence="4">The sequence shown here is derived from an EMBL/GenBank/DDBJ whole genome shotgun (WGS) entry which is preliminary data.</text>
</comment>
<protein>
    <submittedName>
        <fullName evidence="4">Molecular chaperone DnaJ</fullName>
    </submittedName>
</protein>
<dbReference type="SMART" id="SM00271">
    <property type="entry name" value="DnaJ"/>
    <property type="match status" value="1"/>
</dbReference>
<evidence type="ECO:0000256" key="2">
    <source>
        <dbReference type="SAM" id="MobiDB-lite"/>
    </source>
</evidence>